<accession>A0A1H8HI18</accession>
<reference evidence="2" key="1">
    <citation type="submission" date="2016-10" db="EMBL/GenBank/DDBJ databases">
        <authorList>
            <person name="Varghese N."/>
            <person name="Submissions S."/>
        </authorList>
    </citation>
    <scope>NUCLEOTIDE SEQUENCE [LARGE SCALE GENOMIC DNA]</scope>
    <source>
        <strain evidence="2">Gh-48</strain>
    </source>
</reference>
<proteinExistence type="predicted"/>
<name>A0A1H8HI18_9SPHI</name>
<protein>
    <submittedName>
        <fullName evidence="1">Uncharacterized protein</fullName>
    </submittedName>
</protein>
<dbReference type="AlphaFoldDB" id="A0A1H8HI18"/>
<evidence type="ECO:0000313" key="1">
    <source>
        <dbReference type="EMBL" id="SEN55872.1"/>
    </source>
</evidence>
<evidence type="ECO:0000313" key="2">
    <source>
        <dbReference type="Proteomes" id="UP000198942"/>
    </source>
</evidence>
<keyword evidence="2" id="KW-1185">Reference proteome</keyword>
<dbReference type="EMBL" id="FOCL01000003">
    <property type="protein sequence ID" value="SEN55872.1"/>
    <property type="molecule type" value="Genomic_DNA"/>
</dbReference>
<dbReference type="Proteomes" id="UP000198942">
    <property type="component" value="Unassembled WGS sequence"/>
</dbReference>
<sequence length="40" mass="4777">MFFWLKFVKFGLEAVKNLLLNASHILLKNPMANRWPDLLF</sequence>
<gene>
    <name evidence="1" type="ORF">SAMN05192574_103516</name>
</gene>
<organism evidence="1 2">
    <name type="scientific">Mucilaginibacter gossypiicola</name>
    <dbReference type="NCBI Taxonomy" id="551995"/>
    <lineage>
        <taxon>Bacteria</taxon>
        <taxon>Pseudomonadati</taxon>
        <taxon>Bacteroidota</taxon>
        <taxon>Sphingobacteriia</taxon>
        <taxon>Sphingobacteriales</taxon>
        <taxon>Sphingobacteriaceae</taxon>
        <taxon>Mucilaginibacter</taxon>
    </lineage>
</organism>
<dbReference type="STRING" id="551995.SAMN05192574_103516"/>